<sequence length="191" mass="23197">MKQLFYLKIVKSQKKDLYQSNLNKRGTLKNSLKVKKIKINLKLFYMKKRKQRKKKKKFQYTYKMKEKNFQTIKYISINQIRHNQKEYILMIYKDVREAAGIKTLIIKDELQLNLKDTKFISAHAQRVKLKTLTKLTVIKNKKLKQSFRPQDQIDKKKDPKIPYEKTISWRLLVLQIQSYINNMFNNNNQFC</sequence>
<reference evidence="1" key="1">
    <citation type="submission" date="2021-01" db="EMBL/GenBank/DDBJ databases">
        <authorList>
            <consortium name="Genoscope - CEA"/>
            <person name="William W."/>
        </authorList>
    </citation>
    <scope>NUCLEOTIDE SEQUENCE</scope>
</reference>
<comment type="caution">
    <text evidence="1">The sequence shown here is derived from an EMBL/GenBank/DDBJ whole genome shotgun (WGS) entry which is preliminary data.</text>
</comment>
<keyword evidence="2" id="KW-1185">Reference proteome</keyword>
<accession>A0A8S1PIX3</accession>
<organism evidence="1 2">
    <name type="scientific">Paramecium sonneborni</name>
    <dbReference type="NCBI Taxonomy" id="65129"/>
    <lineage>
        <taxon>Eukaryota</taxon>
        <taxon>Sar</taxon>
        <taxon>Alveolata</taxon>
        <taxon>Ciliophora</taxon>
        <taxon>Intramacronucleata</taxon>
        <taxon>Oligohymenophorea</taxon>
        <taxon>Peniculida</taxon>
        <taxon>Parameciidae</taxon>
        <taxon>Paramecium</taxon>
    </lineage>
</organism>
<proteinExistence type="predicted"/>
<name>A0A8S1PIX3_9CILI</name>
<dbReference type="AlphaFoldDB" id="A0A8S1PIX3"/>
<protein>
    <submittedName>
        <fullName evidence="1">Uncharacterized protein</fullName>
    </submittedName>
</protein>
<evidence type="ECO:0000313" key="1">
    <source>
        <dbReference type="EMBL" id="CAD8103167.1"/>
    </source>
</evidence>
<dbReference type="Proteomes" id="UP000692954">
    <property type="component" value="Unassembled WGS sequence"/>
</dbReference>
<dbReference type="EMBL" id="CAJJDN010000079">
    <property type="protein sequence ID" value="CAD8103167.1"/>
    <property type="molecule type" value="Genomic_DNA"/>
</dbReference>
<gene>
    <name evidence="1" type="ORF">PSON_ATCC_30995.1.T0790162</name>
</gene>
<evidence type="ECO:0000313" key="2">
    <source>
        <dbReference type="Proteomes" id="UP000692954"/>
    </source>
</evidence>